<dbReference type="PANTHER" id="PTHR46754">
    <property type="entry name" value="MKI67 FHA DOMAIN-INTERACTING NUCLEOLAR PHOSPHOPROTEIN"/>
    <property type="match status" value="1"/>
</dbReference>
<dbReference type="AlphaFoldDB" id="A0A5E8B101"/>
<protein>
    <recommendedName>
        <fullName evidence="6">RRM domain-containing protein</fullName>
    </recommendedName>
</protein>
<dbReference type="OrthoDB" id="21467at2759"/>
<dbReference type="EMBL" id="CABVLU010000001">
    <property type="protein sequence ID" value="VVT44878.1"/>
    <property type="molecule type" value="Genomic_DNA"/>
</dbReference>
<keyword evidence="2 4" id="KW-0694">RNA-binding</keyword>
<feature type="compositionally biased region" description="Acidic residues" evidence="5">
    <location>
        <begin position="134"/>
        <end position="146"/>
    </location>
</feature>
<gene>
    <name evidence="7" type="ORF">SAPINGB_P000564</name>
</gene>
<reference evidence="7 8" key="1">
    <citation type="submission" date="2019-09" db="EMBL/GenBank/DDBJ databases">
        <authorList>
            <person name="Brejova B."/>
        </authorList>
    </citation>
    <scope>NUCLEOTIDE SEQUENCE [LARGE SCALE GENOMIC DNA]</scope>
</reference>
<proteinExistence type="predicted"/>
<sequence length="391" mass="42698">MAKKASTQKKTSTVKSSGSIAKKSASKAAATSKNKAVEKAVKTVEKKKPEEEDNINVGSSSEEEEEEEEENAANFEYESSDEEDDEETAAKKLKVDLKAQKQKFEAGKAKAKEVAAAATQNESKSFGKNFSYESSDEEEEEAEDKDTEIIVPEKKEDTGDKKTKEPRGVLYIGRIPHGFYENEMRGYFEQFGTLTRVRVSRSKKTGRSRHYGYVEFERADVAAIVADTMDNYLLFGHLLQVKPISADKVTPELFWGGATVVAGKDGKPSTLRTANGKIFRPVISSEANWHSSDVGRAAKAAHNVPRSQAFWNGLDARAADRAQKTELKLAALGIKFSAPTSESLGKKEEAVAVVKKTVATKAKTTKAKVTKAAASPVSVRQTRSKTKKTAA</sequence>
<dbReference type="Pfam" id="PF00076">
    <property type="entry name" value="RRM_1"/>
    <property type="match status" value="1"/>
</dbReference>
<feature type="compositionally biased region" description="Basic and acidic residues" evidence="5">
    <location>
        <begin position="35"/>
        <end position="50"/>
    </location>
</feature>
<dbReference type="GO" id="GO:0003723">
    <property type="term" value="F:RNA binding"/>
    <property type="evidence" value="ECO:0007669"/>
    <property type="project" value="UniProtKB-UniRule"/>
</dbReference>
<evidence type="ECO:0000256" key="4">
    <source>
        <dbReference type="PROSITE-ProRule" id="PRU00176"/>
    </source>
</evidence>
<comment type="subcellular location">
    <subcellularLocation>
        <location evidence="1">Nucleus</location>
        <location evidence="1">Nucleolus</location>
    </subcellularLocation>
</comment>
<accession>A0A5E8B101</accession>
<feature type="region of interest" description="Disordered" evidence="5">
    <location>
        <begin position="1"/>
        <end position="93"/>
    </location>
</feature>
<feature type="region of interest" description="Disordered" evidence="5">
    <location>
        <begin position="369"/>
        <end position="391"/>
    </location>
</feature>
<evidence type="ECO:0000256" key="1">
    <source>
        <dbReference type="ARBA" id="ARBA00004604"/>
    </source>
</evidence>
<dbReference type="Proteomes" id="UP000398389">
    <property type="component" value="Unassembled WGS sequence"/>
</dbReference>
<dbReference type="GO" id="GO:0005730">
    <property type="term" value="C:nucleolus"/>
    <property type="evidence" value="ECO:0007669"/>
    <property type="project" value="UniProtKB-SubCell"/>
</dbReference>
<dbReference type="SMART" id="SM00360">
    <property type="entry name" value="RRM"/>
    <property type="match status" value="1"/>
</dbReference>
<dbReference type="Gene3D" id="3.30.70.330">
    <property type="match status" value="1"/>
</dbReference>
<dbReference type="PROSITE" id="PS50102">
    <property type="entry name" value="RRM"/>
    <property type="match status" value="1"/>
</dbReference>
<feature type="compositionally biased region" description="Basic residues" evidence="5">
    <location>
        <begin position="382"/>
        <end position="391"/>
    </location>
</feature>
<feature type="compositionally biased region" description="Polar residues" evidence="5">
    <location>
        <begin position="119"/>
        <end position="128"/>
    </location>
</feature>
<dbReference type="GeneID" id="43579387"/>
<keyword evidence="8" id="KW-1185">Reference proteome</keyword>
<feature type="compositionally biased region" description="Low complexity" evidence="5">
    <location>
        <begin position="8"/>
        <end position="34"/>
    </location>
</feature>
<dbReference type="CDD" id="cd12307">
    <property type="entry name" value="RRM_NIFK_like"/>
    <property type="match status" value="1"/>
</dbReference>
<evidence type="ECO:0000256" key="2">
    <source>
        <dbReference type="ARBA" id="ARBA00022884"/>
    </source>
</evidence>
<dbReference type="InterPro" id="IPR012677">
    <property type="entry name" value="Nucleotide-bd_a/b_plait_sf"/>
</dbReference>
<feature type="compositionally biased region" description="Acidic residues" evidence="5">
    <location>
        <begin position="61"/>
        <end position="71"/>
    </location>
</feature>
<evidence type="ECO:0000259" key="6">
    <source>
        <dbReference type="PROSITE" id="PS50102"/>
    </source>
</evidence>
<dbReference type="InterPro" id="IPR035979">
    <property type="entry name" value="RBD_domain_sf"/>
</dbReference>
<feature type="region of interest" description="Disordered" evidence="5">
    <location>
        <begin position="106"/>
        <end position="146"/>
    </location>
</feature>
<evidence type="ECO:0000256" key="3">
    <source>
        <dbReference type="ARBA" id="ARBA00023242"/>
    </source>
</evidence>
<dbReference type="RefSeq" id="XP_031851178.1">
    <property type="nucleotide sequence ID" value="XM_031995287.1"/>
</dbReference>
<dbReference type="InterPro" id="IPR000504">
    <property type="entry name" value="RRM_dom"/>
</dbReference>
<organism evidence="7 8">
    <name type="scientific">Magnusiomyces paraingens</name>
    <dbReference type="NCBI Taxonomy" id="2606893"/>
    <lineage>
        <taxon>Eukaryota</taxon>
        <taxon>Fungi</taxon>
        <taxon>Dikarya</taxon>
        <taxon>Ascomycota</taxon>
        <taxon>Saccharomycotina</taxon>
        <taxon>Dipodascomycetes</taxon>
        <taxon>Dipodascales</taxon>
        <taxon>Dipodascaceae</taxon>
        <taxon>Magnusiomyces</taxon>
    </lineage>
</organism>
<keyword evidence="3" id="KW-0539">Nucleus</keyword>
<evidence type="ECO:0000313" key="8">
    <source>
        <dbReference type="Proteomes" id="UP000398389"/>
    </source>
</evidence>
<evidence type="ECO:0000256" key="5">
    <source>
        <dbReference type="SAM" id="MobiDB-lite"/>
    </source>
</evidence>
<feature type="compositionally biased region" description="Acidic residues" evidence="5">
    <location>
        <begin position="78"/>
        <end position="87"/>
    </location>
</feature>
<feature type="domain" description="RRM" evidence="6">
    <location>
        <begin position="168"/>
        <end position="246"/>
    </location>
</feature>
<evidence type="ECO:0000313" key="7">
    <source>
        <dbReference type="EMBL" id="VVT44878.1"/>
    </source>
</evidence>
<dbReference type="SUPFAM" id="SSF54928">
    <property type="entry name" value="RNA-binding domain, RBD"/>
    <property type="match status" value="1"/>
</dbReference>
<name>A0A5E8B101_9ASCO</name>